<dbReference type="CDD" id="cd05907">
    <property type="entry name" value="VL_LC_FACS_like"/>
    <property type="match status" value="1"/>
</dbReference>
<feature type="domain" description="AMP-dependent synthetase/ligase" evidence="4">
    <location>
        <begin position="25"/>
        <end position="445"/>
    </location>
</feature>
<dbReference type="PANTHER" id="PTHR43272:SF33">
    <property type="entry name" value="AMP-BINDING DOMAIN-CONTAINING PROTEIN-RELATED"/>
    <property type="match status" value="1"/>
</dbReference>
<gene>
    <name evidence="5" type="ORF">NC998_14165</name>
</gene>
<feature type="compositionally biased region" description="Basic and acidic residues" evidence="3">
    <location>
        <begin position="619"/>
        <end position="630"/>
    </location>
</feature>
<evidence type="ECO:0000256" key="3">
    <source>
        <dbReference type="SAM" id="MobiDB-lite"/>
    </source>
</evidence>
<accession>A0ABV0JB21</accession>
<dbReference type="Proteomes" id="UP001464891">
    <property type="component" value="Unassembled WGS sequence"/>
</dbReference>
<dbReference type="RefSeq" id="WP_199299262.1">
    <property type="nucleotide sequence ID" value="NZ_JAMPKM010000008.1"/>
</dbReference>
<evidence type="ECO:0000259" key="4">
    <source>
        <dbReference type="Pfam" id="PF00501"/>
    </source>
</evidence>
<evidence type="ECO:0000313" key="5">
    <source>
        <dbReference type="EMBL" id="MEP0818241.1"/>
    </source>
</evidence>
<sequence length="689" mass="74873">MDKTYQAPPSSGRVVLGRTIPSLLDEACAQAPNAQALNQWTGTNWQSLSNHGFRAAAEACTLGLLRLGLESGDRVALLMYSDVKFGLADMGCLWAGLVDVPIDLTHTLEQIIFVLQHSEAKALVIADLELLVQVTPHLGDTPHLRHIIVADAPEDWAEQRSQWLQSFPVSLMSLGELQSTQPILETSEATPALQANSKPEDLATIIYIPDEAGQLQGVMLTHENLSMNAFAAFSGITTLGKGDEETVLSFLPLNHVLARTMLYGHILYGHSIYFSSASRLTKHLQEVQPTILVTVPIVLEKTYSKIVERGSKAGSLFTRLIFLWALGLAKRYEIGRQPNLLYALLLRVADWLVLSKWRSLLGGRLKYVICGGAALKAELANVFAAAGIPILHGYGLTQASAVVCCNCGSFNRAGTVGLPIAGIEVAIAEDHEVLVRGPCITSGYYKNPEATQKLVDQQGWLHTGDLGAFTEDGFLKITGLKKSLFKLATGKYIAPQPIEQRLQQFPLVAQAIAVGSAQKFCAALIVPDSQALHSYALGVGIDLPPDALLTHPHVIALYQALVDTANCHLPYWAIVKRFQLINNPFTVENGLLTPTGQLNRTQINKTFSKEIDALYGESEPSRGKDQDKQKAASISPQASETDLSNVYPSVSPAACPAFAQSLPRINRLITFILWTSLTAPHSLTKLPIY</sequence>
<dbReference type="PANTHER" id="PTHR43272">
    <property type="entry name" value="LONG-CHAIN-FATTY-ACID--COA LIGASE"/>
    <property type="match status" value="1"/>
</dbReference>
<dbReference type="Gene3D" id="3.40.50.12780">
    <property type="entry name" value="N-terminal domain of ligase-like"/>
    <property type="match status" value="1"/>
</dbReference>
<feature type="region of interest" description="Disordered" evidence="3">
    <location>
        <begin position="616"/>
        <end position="644"/>
    </location>
</feature>
<keyword evidence="2" id="KW-0067">ATP-binding</keyword>
<dbReference type="InterPro" id="IPR000873">
    <property type="entry name" value="AMP-dep_synth/lig_dom"/>
</dbReference>
<proteinExistence type="predicted"/>
<keyword evidence="6" id="KW-1185">Reference proteome</keyword>
<dbReference type="GO" id="GO:0016874">
    <property type="term" value="F:ligase activity"/>
    <property type="evidence" value="ECO:0007669"/>
    <property type="project" value="UniProtKB-KW"/>
</dbReference>
<evidence type="ECO:0000256" key="2">
    <source>
        <dbReference type="ARBA" id="ARBA00022840"/>
    </source>
</evidence>
<organism evidence="5 6">
    <name type="scientific">Trichocoleus desertorum GB2-A4</name>
    <dbReference type="NCBI Taxonomy" id="2933944"/>
    <lineage>
        <taxon>Bacteria</taxon>
        <taxon>Bacillati</taxon>
        <taxon>Cyanobacteriota</taxon>
        <taxon>Cyanophyceae</taxon>
        <taxon>Leptolyngbyales</taxon>
        <taxon>Trichocoleusaceae</taxon>
        <taxon>Trichocoleus</taxon>
    </lineage>
</organism>
<evidence type="ECO:0000313" key="6">
    <source>
        <dbReference type="Proteomes" id="UP001464891"/>
    </source>
</evidence>
<dbReference type="Pfam" id="PF00501">
    <property type="entry name" value="AMP-binding"/>
    <property type="match status" value="1"/>
</dbReference>
<reference evidence="5 6" key="1">
    <citation type="submission" date="2022-04" db="EMBL/GenBank/DDBJ databases">
        <title>Positive selection, recombination, and allopatry shape intraspecific diversity of widespread and dominant cyanobacteria.</title>
        <authorList>
            <person name="Wei J."/>
            <person name="Shu W."/>
            <person name="Hu C."/>
        </authorList>
    </citation>
    <scope>NUCLEOTIDE SEQUENCE [LARGE SCALE GENOMIC DNA]</scope>
    <source>
        <strain evidence="5 6">GB2-A4</strain>
    </source>
</reference>
<name>A0ABV0JB21_9CYAN</name>
<comment type="caution">
    <text evidence="5">The sequence shown here is derived from an EMBL/GenBank/DDBJ whole genome shotgun (WGS) entry which is preliminary data.</text>
</comment>
<dbReference type="SUPFAM" id="SSF56801">
    <property type="entry name" value="Acetyl-CoA synthetase-like"/>
    <property type="match status" value="1"/>
</dbReference>
<dbReference type="EMBL" id="JAMPKM010000008">
    <property type="protein sequence ID" value="MEP0818241.1"/>
    <property type="molecule type" value="Genomic_DNA"/>
</dbReference>
<keyword evidence="1" id="KW-0547">Nucleotide-binding</keyword>
<protein>
    <submittedName>
        <fullName evidence="5">Long-chain fatty acid--CoA ligase</fullName>
    </submittedName>
</protein>
<keyword evidence="5" id="KW-0436">Ligase</keyword>
<feature type="compositionally biased region" description="Polar residues" evidence="3">
    <location>
        <begin position="632"/>
        <end position="644"/>
    </location>
</feature>
<dbReference type="Pfam" id="PF23562">
    <property type="entry name" value="AMP-binding_C_3"/>
    <property type="match status" value="1"/>
</dbReference>
<dbReference type="InterPro" id="IPR042099">
    <property type="entry name" value="ANL_N_sf"/>
</dbReference>
<evidence type="ECO:0000256" key="1">
    <source>
        <dbReference type="ARBA" id="ARBA00022741"/>
    </source>
</evidence>